<proteinExistence type="inferred from homology"/>
<dbReference type="PANTHER" id="PTHR36306">
    <property type="entry name" value="ALPHA-AMYLASE-RELATED-RELATED"/>
    <property type="match status" value="1"/>
</dbReference>
<evidence type="ECO:0000259" key="3">
    <source>
        <dbReference type="Pfam" id="PF03065"/>
    </source>
</evidence>
<keyword evidence="2" id="KW-0119">Carbohydrate metabolism</keyword>
<evidence type="ECO:0000256" key="1">
    <source>
        <dbReference type="ARBA" id="ARBA00006821"/>
    </source>
</evidence>
<dbReference type="CAZy" id="GH57">
    <property type="family name" value="Glycoside Hydrolase Family 57"/>
</dbReference>
<name>Q1MRI9_LAWIP</name>
<organism evidence="4 5">
    <name type="scientific">Lawsonia intracellularis (strain PHE/MN1-00)</name>
    <dbReference type="NCBI Taxonomy" id="363253"/>
    <lineage>
        <taxon>Bacteria</taxon>
        <taxon>Pseudomonadati</taxon>
        <taxon>Thermodesulfobacteriota</taxon>
        <taxon>Desulfovibrionia</taxon>
        <taxon>Desulfovibrionales</taxon>
        <taxon>Desulfovibrionaceae</taxon>
        <taxon>Lawsonia</taxon>
    </lineage>
</organism>
<dbReference type="OrthoDB" id="138256at2"/>
<dbReference type="Gene3D" id="3.20.110.20">
    <property type="match status" value="1"/>
</dbReference>
<dbReference type="PANTHER" id="PTHR36306:SF1">
    <property type="entry name" value="ALPHA-AMYLASE-RELATED"/>
    <property type="match status" value="1"/>
</dbReference>
<dbReference type="CDD" id="cd10795">
    <property type="entry name" value="GH57N_MJA1_like"/>
    <property type="match status" value="1"/>
</dbReference>
<dbReference type="STRING" id="363253.LI0331"/>
<dbReference type="GO" id="GO:0005975">
    <property type="term" value="P:carbohydrate metabolic process"/>
    <property type="evidence" value="ECO:0007669"/>
    <property type="project" value="InterPro"/>
</dbReference>
<dbReference type="SUPFAM" id="SSF88713">
    <property type="entry name" value="Glycoside hydrolase/deacetylase"/>
    <property type="match status" value="1"/>
</dbReference>
<reference evidence="4 5" key="1">
    <citation type="submission" date="2005-11" db="EMBL/GenBank/DDBJ databases">
        <title>The complete genome sequence of Lawsonia intracellularis: the causative agent of proliferative enteropathy.</title>
        <authorList>
            <person name="Kaur K."/>
            <person name="Zhang Q."/>
            <person name="Beckler D."/>
            <person name="Munir S."/>
            <person name="Li L."/>
            <person name="Kinsley K."/>
            <person name="Herron L."/>
            <person name="Peterson A."/>
            <person name="May B."/>
            <person name="Singh S."/>
            <person name="Gebhart C."/>
            <person name="Kapur V."/>
        </authorList>
    </citation>
    <scope>NUCLEOTIDE SEQUENCE [LARGE SCALE GENOMIC DNA]</scope>
    <source>
        <strain evidence="4 5">PHE/MN1-00</strain>
    </source>
</reference>
<sequence>MPSICFYFQVHQPFRLRNYSFFEIGVNPFYEDEEHNRHVMHKVARGCYLPMNRLLLKLIHQYDQKFKISFSISGTALEQFERYSPEVITTFQELADTGCVEFLTETYYHSLAFMFSPYEFKEQVTLHQQRIKELFKITPHVFRNTELIYTNELAKCIENMGYIGILAEGADHILNWRSPNYVYRPLGCNNLKLLLKNYRLSDDIAFRFSNKDWIGYPLTAERFTQWINDSGGSNETINLFMDYETFGEHQWADTGIFAFMEALPHYLLQSNNQFLTPTEVATTFTPVAELDIPYPVSWADTERDLTAWTGNEMQQDAIERLYRLEPLVREYGCEQILNTWKRLQTSDHFYYMCTKWFSDGDVHKYFNPYPSPYDAYINYMNILTDLESRITLQPNSNTYSNQHTMKAHYNDVTPLLSPTTCFNNLQNL</sequence>
<dbReference type="KEGG" id="lip:LI0331"/>
<dbReference type="InterPro" id="IPR011330">
    <property type="entry name" value="Glyco_hydro/deAcase_b/a-brl"/>
</dbReference>
<dbReference type="eggNOG" id="COG1449">
    <property type="taxonomic scope" value="Bacteria"/>
</dbReference>
<dbReference type="GO" id="GO:0003824">
    <property type="term" value="F:catalytic activity"/>
    <property type="evidence" value="ECO:0007669"/>
    <property type="project" value="InterPro"/>
</dbReference>
<dbReference type="EMBL" id="AM180252">
    <property type="protein sequence ID" value="CAJ54387.1"/>
    <property type="molecule type" value="Genomic_DNA"/>
</dbReference>
<accession>Q1MRI9</accession>
<dbReference type="InterPro" id="IPR004300">
    <property type="entry name" value="Glyco_hydro_57_N"/>
</dbReference>
<evidence type="ECO:0000256" key="2">
    <source>
        <dbReference type="ARBA" id="ARBA00023277"/>
    </source>
</evidence>
<keyword evidence="5" id="KW-1185">Reference proteome</keyword>
<dbReference type="Proteomes" id="UP000002430">
    <property type="component" value="Chromosome"/>
</dbReference>
<evidence type="ECO:0000313" key="5">
    <source>
        <dbReference type="Proteomes" id="UP000002430"/>
    </source>
</evidence>
<dbReference type="HOGENOM" id="CLU_033691_0_0_7"/>
<dbReference type="InterPro" id="IPR052046">
    <property type="entry name" value="GH57_Enzymes"/>
</dbReference>
<evidence type="ECO:0000313" key="4">
    <source>
        <dbReference type="EMBL" id="CAJ54387.1"/>
    </source>
</evidence>
<comment type="similarity">
    <text evidence="1">Belongs to the glycosyl hydrolase 57 family.</text>
</comment>
<dbReference type="Pfam" id="PF03065">
    <property type="entry name" value="Glyco_hydro_57"/>
    <property type="match status" value="1"/>
</dbReference>
<protein>
    <submittedName>
        <fullName evidence="4">Alpha-amylase</fullName>
    </submittedName>
</protein>
<feature type="domain" description="Glycoside hydrolase family 57 N-terminal" evidence="3">
    <location>
        <begin position="6"/>
        <end position="293"/>
    </location>
</feature>
<gene>
    <name evidence="4" type="primary">amyA</name>
    <name evidence="4" type="ordered locus">LI0331</name>
</gene>
<dbReference type="AlphaFoldDB" id="Q1MRI9"/>
<dbReference type="RefSeq" id="WP_011526416.1">
    <property type="nucleotide sequence ID" value="NC_008011.1"/>
</dbReference>